<keyword evidence="1" id="KW-0808">Transferase</keyword>
<keyword evidence="1" id="KW-0418">Kinase</keyword>
<name>A0ABV1YSW7_9HYPH</name>
<dbReference type="SUPFAM" id="SSF53795">
    <property type="entry name" value="PEP carboxykinase-like"/>
    <property type="match status" value="1"/>
</dbReference>
<evidence type="ECO:0000313" key="1">
    <source>
        <dbReference type="EMBL" id="MER9402734.1"/>
    </source>
</evidence>
<comment type="caution">
    <text evidence="1">The sequence shown here is derived from an EMBL/GenBank/DDBJ whole genome shotgun (WGS) entry which is preliminary data.</text>
</comment>
<accession>A0ABV1YSW7</accession>
<dbReference type="InterPro" id="IPR027417">
    <property type="entry name" value="P-loop_NTPase"/>
</dbReference>
<dbReference type="Gene3D" id="3.40.50.300">
    <property type="entry name" value="P-loop containing nucleotide triphosphate hydrolases"/>
    <property type="match status" value="1"/>
</dbReference>
<proteinExistence type="predicted"/>
<keyword evidence="2" id="KW-1185">Reference proteome</keyword>
<organism evidence="1 2">
    <name type="scientific">Mesorhizobium caraganae</name>
    <dbReference type="NCBI Taxonomy" id="483206"/>
    <lineage>
        <taxon>Bacteria</taxon>
        <taxon>Pseudomonadati</taxon>
        <taxon>Pseudomonadota</taxon>
        <taxon>Alphaproteobacteria</taxon>
        <taxon>Hyphomicrobiales</taxon>
        <taxon>Phyllobacteriaceae</taxon>
        <taxon>Mesorhizobium</taxon>
    </lineage>
</organism>
<evidence type="ECO:0000313" key="2">
    <source>
        <dbReference type="Proteomes" id="UP001433071"/>
    </source>
</evidence>
<gene>
    <name evidence="1" type="ORF">NKI36_01590</name>
</gene>
<dbReference type="RefSeq" id="WP_352555596.1">
    <property type="nucleotide sequence ID" value="NZ_JAMYQB010000001.1"/>
</dbReference>
<protein>
    <submittedName>
        <fullName evidence="1">Serine kinase</fullName>
    </submittedName>
</protein>
<dbReference type="Proteomes" id="UP001433071">
    <property type="component" value="Unassembled WGS sequence"/>
</dbReference>
<reference evidence="1 2" key="1">
    <citation type="journal article" date="2024" name="Proc. Natl. Acad. Sci. U.S.A.">
        <title>The evolutionary genomics of adaptation to stress in wild rhizobium bacteria.</title>
        <authorList>
            <person name="Kehlet-Delgado H."/>
            <person name="Montoya A.P."/>
            <person name="Jensen K.T."/>
            <person name="Wendlandt C.E."/>
            <person name="Dexheimer C."/>
            <person name="Roberts M."/>
            <person name="Torres Martinez L."/>
            <person name="Friesen M.L."/>
            <person name="Griffitts J.S."/>
            <person name="Porter S.S."/>
        </authorList>
    </citation>
    <scope>NUCLEOTIDE SEQUENCE [LARGE SCALE GENOMIC DNA]</scope>
    <source>
        <strain evidence="1 2">M0641</strain>
    </source>
</reference>
<sequence length="331" mass="35055">MTGSAATFCYDLKGQVISISASRADLWPSFDLMLGTLRVAEPVEPAFRVNIVETSALQESPAGNLAFDGEVPEEGHCRMIDGGGIVHLIFPGLQTASINADEGWAEIRVHPDAKVKWTLLMMVLDAALDAGGQHMLHTAGLTLPGREALVLVHAPSGTGKSTTSLALASQGFGLCSDDVMILKLASDGGITAWGLPRKVKVHRNTAAMLPFVTPCLGDKWDTNGEQAVSLERLAEIIRIEETVDRPVVALLHLARSADAQTRLAPMARTDAMVALAADNVRTGMTGLLPAQKRRMATIAMLVKAVPTFTLEVGANPAEAAPLIRSALAARD</sequence>
<dbReference type="EMBL" id="JAMYQB010000001">
    <property type="protein sequence ID" value="MER9402734.1"/>
    <property type="molecule type" value="Genomic_DNA"/>
</dbReference>
<dbReference type="GO" id="GO:0016301">
    <property type="term" value="F:kinase activity"/>
    <property type="evidence" value="ECO:0007669"/>
    <property type="project" value="UniProtKB-KW"/>
</dbReference>